<keyword evidence="1" id="KW-0812">Transmembrane</keyword>
<feature type="transmembrane region" description="Helical" evidence="1">
    <location>
        <begin position="193"/>
        <end position="209"/>
    </location>
</feature>
<dbReference type="OrthoDB" id="5195720at2"/>
<keyword evidence="1" id="KW-0472">Membrane</keyword>
<keyword evidence="1" id="KW-1133">Transmembrane helix</keyword>
<feature type="transmembrane region" description="Helical" evidence="1">
    <location>
        <begin position="51"/>
        <end position="68"/>
    </location>
</feature>
<feature type="transmembrane region" description="Helical" evidence="1">
    <location>
        <begin position="125"/>
        <end position="148"/>
    </location>
</feature>
<accession>A0A545AM27</accession>
<dbReference type="AlphaFoldDB" id="A0A545AM27"/>
<feature type="transmembrane region" description="Helical" evidence="1">
    <location>
        <begin position="27"/>
        <end position="44"/>
    </location>
</feature>
<dbReference type="Proteomes" id="UP000317982">
    <property type="component" value="Unassembled WGS sequence"/>
</dbReference>
<dbReference type="EMBL" id="VIRS01000018">
    <property type="protein sequence ID" value="TQS42382.1"/>
    <property type="molecule type" value="Genomic_DNA"/>
</dbReference>
<evidence type="ECO:0000313" key="2">
    <source>
        <dbReference type="EMBL" id="TQS42382.1"/>
    </source>
</evidence>
<keyword evidence="3" id="KW-1185">Reference proteome</keyword>
<organism evidence="2 3">
    <name type="scientific">Cryptosporangium phraense</name>
    <dbReference type="NCBI Taxonomy" id="2593070"/>
    <lineage>
        <taxon>Bacteria</taxon>
        <taxon>Bacillati</taxon>
        <taxon>Actinomycetota</taxon>
        <taxon>Actinomycetes</taxon>
        <taxon>Cryptosporangiales</taxon>
        <taxon>Cryptosporangiaceae</taxon>
        <taxon>Cryptosporangium</taxon>
    </lineage>
</organism>
<protein>
    <submittedName>
        <fullName evidence="2">ABC transporter</fullName>
    </submittedName>
</protein>
<name>A0A545AM27_9ACTN</name>
<gene>
    <name evidence="2" type="ORF">FL583_24010</name>
</gene>
<comment type="caution">
    <text evidence="2">The sequence shown here is derived from an EMBL/GenBank/DDBJ whole genome shotgun (WGS) entry which is preliminary data.</text>
</comment>
<feature type="transmembrane region" description="Helical" evidence="1">
    <location>
        <begin position="160"/>
        <end position="181"/>
    </location>
</feature>
<feature type="transmembrane region" description="Helical" evidence="1">
    <location>
        <begin position="88"/>
        <end position="113"/>
    </location>
</feature>
<proteinExistence type="predicted"/>
<dbReference type="InParanoid" id="A0A545AM27"/>
<sequence length="212" mass="21095">MRTLTLLAVAARPTVRAARVGSFLAGAIAGWVLLAIPAVLATALDPESLTLQLRLATVCAAVGVVFLLDDPAKPTTVVVPVPAWVPTAVRVVFAVVASGVWWAVAVGIVLAGAEDGVGRALRLPGTGLEAAAMVAVALALAVFGTGLVERGVASPVTGPALLGLFGGLALLPRGVALFVGVGDPGWGAAHDRWAVVLAGAAVAVAATAARRR</sequence>
<evidence type="ECO:0000256" key="1">
    <source>
        <dbReference type="SAM" id="Phobius"/>
    </source>
</evidence>
<evidence type="ECO:0000313" key="3">
    <source>
        <dbReference type="Proteomes" id="UP000317982"/>
    </source>
</evidence>
<dbReference type="RefSeq" id="WP_142707072.1">
    <property type="nucleotide sequence ID" value="NZ_VIRS01000018.1"/>
</dbReference>
<reference evidence="2 3" key="1">
    <citation type="submission" date="2019-07" db="EMBL/GenBank/DDBJ databases">
        <title>Cryptosporangium phraense sp. nov., isolated from plant litter.</title>
        <authorList>
            <person name="Suriyachadkun C."/>
        </authorList>
    </citation>
    <scope>NUCLEOTIDE SEQUENCE [LARGE SCALE GENOMIC DNA]</scope>
    <source>
        <strain evidence="2 3">A-T 5661</strain>
    </source>
</reference>